<gene>
    <name evidence="1" type="ORF">BGO89_11720</name>
</gene>
<proteinExistence type="predicted"/>
<comment type="caution">
    <text evidence="1">The sequence shown here is derived from an EMBL/GenBank/DDBJ whole genome shotgun (WGS) entry which is preliminary data.</text>
</comment>
<accession>A0A1M3KXQ6</accession>
<name>A0A1M3KXQ6_9BACT</name>
<protein>
    <submittedName>
        <fullName evidence="1">Uncharacterized protein</fullName>
    </submittedName>
</protein>
<evidence type="ECO:0000313" key="1">
    <source>
        <dbReference type="EMBL" id="OJX57163.1"/>
    </source>
</evidence>
<sequence length="208" mass="22353">MSRTPYFHRAVIGVLIFLAGMVFESRQATAQFCVCPATMQTTKRITICFNGAMQQVDVTFCDETYCPPGPPTTADPCDPPNDPINARTVIDRICPIGFVTADAQNLMNATISAMGFCCGDQAGIFACAAGATRADWIVRWAKCVQFDATGCLVPCPGSPCCGFRVAFFPGNPPGLCETLILDNCSDPTSCTSSTCTELQCFFPTQCCW</sequence>
<dbReference type="Proteomes" id="UP000184233">
    <property type="component" value="Unassembled WGS sequence"/>
</dbReference>
<dbReference type="AlphaFoldDB" id="A0A1M3KXQ6"/>
<dbReference type="EMBL" id="MKVH01000024">
    <property type="protein sequence ID" value="OJX57163.1"/>
    <property type="molecule type" value="Genomic_DNA"/>
</dbReference>
<evidence type="ECO:0000313" key="2">
    <source>
        <dbReference type="Proteomes" id="UP000184233"/>
    </source>
</evidence>
<reference evidence="1 2" key="1">
    <citation type="submission" date="2016-09" db="EMBL/GenBank/DDBJ databases">
        <title>Genome-resolved meta-omics ties microbial dynamics to process performance in biotechnology for thiocyanate degradation.</title>
        <authorList>
            <person name="Kantor R.S."/>
            <person name="Huddy R.J."/>
            <person name="Iyer R."/>
            <person name="Thomas B.C."/>
            <person name="Brown C.T."/>
            <person name="Anantharaman K."/>
            <person name="Tringe S."/>
            <person name="Hettich R.L."/>
            <person name="Harrison S.T."/>
            <person name="Banfield J.F."/>
        </authorList>
    </citation>
    <scope>NUCLEOTIDE SEQUENCE [LARGE SCALE GENOMIC DNA]</scope>
    <source>
        <strain evidence="1">59-99</strain>
    </source>
</reference>
<organism evidence="1 2">
    <name type="scientific">Candidatus Kapaibacterium thiocyanatum</name>
    <dbReference type="NCBI Taxonomy" id="1895771"/>
    <lineage>
        <taxon>Bacteria</taxon>
        <taxon>Pseudomonadati</taxon>
        <taxon>Candidatus Kapaibacteriota</taxon>
        <taxon>Candidatus Kapaibacteriia</taxon>
        <taxon>Candidatus Kapaibacteriales</taxon>
        <taxon>Candidatus Kapaibacteriaceae</taxon>
        <taxon>Candidatus Kapaibacterium</taxon>
    </lineage>
</organism>